<reference evidence="2" key="1">
    <citation type="journal article" date="2019" name="Nat. Commun.">
        <title>Genome-wide association mapping of date palm fruit traits.</title>
        <authorList>
            <person name="Hazzouri K.M."/>
            <person name="Gros-Balthazard M."/>
            <person name="Flowers J.M."/>
            <person name="Copetti D."/>
            <person name="Lemansour A."/>
            <person name="Lebrun M."/>
            <person name="Masmoudi K."/>
            <person name="Ferrand S."/>
            <person name="Dhar M.I."/>
            <person name="Fresquez Z.A."/>
            <person name="Rosas U."/>
            <person name="Zhang J."/>
            <person name="Talag J."/>
            <person name="Lee S."/>
            <person name="Kudrna D."/>
            <person name="Powell R.F."/>
            <person name="Leitch I.J."/>
            <person name="Krueger R.R."/>
            <person name="Wing R.A."/>
            <person name="Amiri K.M.A."/>
            <person name="Purugganan M.D."/>
        </authorList>
    </citation>
    <scope>NUCLEOTIDE SEQUENCE [LARGE SCALE GENOMIC DNA]</scope>
    <source>
        <strain evidence="2">cv. Khalas</strain>
    </source>
</reference>
<evidence type="ECO:0000313" key="4">
    <source>
        <dbReference type="RefSeq" id="XP_038989113.1"/>
    </source>
</evidence>
<keyword evidence="2" id="KW-1185">Reference proteome</keyword>
<feature type="region of interest" description="Disordered" evidence="1">
    <location>
        <begin position="88"/>
        <end position="110"/>
    </location>
</feature>
<feature type="region of interest" description="Disordered" evidence="1">
    <location>
        <begin position="1"/>
        <end position="29"/>
    </location>
</feature>
<dbReference type="KEGG" id="pda:120112962"/>
<gene>
    <name evidence="3" type="primary">LOC120108966</name>
    <name evidence="4" type="synonym">LOC120112962</name>
</gene>
<proteinExistence type="predicted"/>
<sequence length="110" mass="12341">MADENSSSGSNYISSDDDNIESEGNFEDEEAISIEIREILEDLIWEMSLDFGEDVNANMLDLLLEDINIEEDDDAESFTEDLFISMDDINVSNESGSDSNSDEESHRSSK</sequence>
<name>A0A8B9A5S9_PHODC</name>
<organism evidence="2 3">
    <name type="scientific">Phoenix dactylifera</name>
    <name type="common">Date palm</name>
    <dbReference type="NCBI Taxonomy" id="42345"/>
    <lineage>
        <taxon>Eukaryota</taxon>
        <taxon>Viridiplantae</taxon>
        <taxon>Streptophyta</taxon>
        <taxon>Embryophyta</taxon>
        <taxon>Tracheophyta</taxon>
        <taxon>Spermatophyta</taxon>
        <taxon>Magnoliopsida</taxon>
        <taxon>Liliopsida</taxon>
        <taxon>Arecaceae</taxon>
        <taxon>Coryphoideae</taxon>
        <taxon>Phoeniceae</taxon>
        <taxon>Phoenix</taxon>
    </lineage>
</organism>
<dbReference type="GeneID" id="120108966"/>
<evidence type="ECO:0000313" key="3">
    <source>
        <dbReference type="RefSeq" id="XP_038978624.1"/>
    </source>
</evidence>
<protein>
    <submittedName>
        <fullName evidence="3">Uncharacterized protein LOC120108966</fullName>
    </submittedName>
    <submittedName>
        <fullName evidence="4">Uncharacterized protein LOC120112962</fullName>
    </submittedName>
</protein>
<reference evidence="3 4" key="2">
    <citation type="submission" date="2025-04" db="UniProtKB">
        <authorList>
            <consortium name="RefSeq"/>
        </authorList>
    </citation>
    <scope>IDENTIFICATION</scope>
    <source>
        <tissue evidence="3 4">Young leaves</tissue>
    </source>
</reference>
<dbReference type="RefSeq" id="XP_038978624.1">
    <property type="nucleotide sequence ID" value="XM_039122696.1"/>
</dbReference>
<dbReference type="RefSeq" id="XP_038989113.1">
    <property type="nucleotide sequence ID" value="XM_039133185.1"/>
</dbReference>
<evidence type="ECO:0000313" key="2">
    <source>
        <dbReference type="Proteomes" id="UP000228380"/>
    </source>
</evidence>
<feature type="compositionally biased region" description="Acidic residues" evidence="1">
    <location>
        <begin position="15"/>
        <end position="29"/>
    </location>
</feature>
<evidence type="ECO:0000256" key="1">
    <source>
        <dbReference type="SAM" id="MobiDB-lite"/>
    </source>
</evidence>
<accession>A0A8B9A5S9</accession>
<feature type="compositionally biased region" description="Low complexity" evidence="1">
    <location>
        <begin position="1"/>
        <end position="14"/>
    </location>
</feature>
<dbReference type="Proteomes" id="UP000228380">
    <property type="component" value="Chromosome 13"/>
</dbReference>
<dbReference type="AlphaFoldDB" id="A0A8B9A5S9"/>
<dbReference type="KEGG" id="pda:120108966"/>